<dbReference type="RefSeq" id="WP_254166018.1">
    <property type="nucleotide sequence ID" value="NZ_JANAFB010000012.1"/>
</dbReference>
<organism evidence="2 3">
    <name type="scientific">Rothia santali</name>
    <dbReference type="NCBI Taxonomy" id="2949643"/>
    <lineage>
        <taxon>Bacteria</taxon>
        <taxon>Bacillati</taxon>
        <taxon>Actinomycetota</taxon>
        <taxon>Actinomycetes</taxon>
        <taxon>Micrococcales</taxon>
        <taxon>Micrococcaceae</taxon>
        <taxon>Rothia</taxon>
    </lineage>
</organism>
<proteinExistence type="predicted"/>
<dbReference type="Proteomes" id="UP001139502">
    <property type="component" value="Unassembled WGS sequence"/>
</dbReference>
<evidence type="ECO:0000313" key="2">
    <source>
        <dbReference type="EMBL" id="MCP3425687.1"/>
    </source>
</evidence>
<keyword evidence="3" id="KW-1185">Reference proteome</keyword>
<evidence type="ECO:0000313" key="3">
    <source>
        <dbReference type="Proteomes" id="UP001139502"/>
    </source>
</evidence>
<name>A0A9X2HF89_9MICC</name>
<sequence length="263" mass="27662">MLLILVIVLVVVLVGFFRNAGSQVADDDREVGPSAAASSSPPESSEASPSASSGSASSDPDARPTGTRPEQGIEPTTVDPVYSFNGRGDQQVQADLDPSTVYYVEYWYEGESNFIVWGLDDEGEEGGLMANEIGTTAGSHWVDADDLYSTEGFSVDTDDEGVWELKVYDSQALGISDTEGEAQLNGTVAFGYTGAAKEATFANESDDALTLTAYGLDGTTLFSESVPGSGTVKVDLPASSEDNPALVQVESIYGESKWTVTFG</sequence>
<reference evidence="2" key="1">
    <citation type="submission" date="2022-06" db="EMBL/GenBank/DDBJ databases">
        <title>Rothia sp. isolated from sandalwood seedling.</title>
        <authorList>
            <person name="Tuikhar N."/>
            <person name="Kirdat K."/>
            <person name="Thorat V."/>
            <person name="Swetha P."/>
            <person name="Padma S."/>
            <person name="Sundararaj R."/>
            <person name="Yadav A."/>
        </authorList>
    </citation>
    <scope>NUCLEOTIDE SEQUENCE</scope>
    <source>
        <strain evidence="2">AR01</strain>
    </source>
</reference>
<feature type="region of interest" description="Disordered" evidence="1">
    <location>
        <begin position="25"/>
        <end position="91"/>
    </location>
</feature>
<dbReference type="EMBL" id="JANAFB010000012">
    <property type="protein sequence ID" value="MCP3425687.1"/>
    <property type="molecule type" value="Genomic_DNA"/>
</dbReference>
<evidence type="ECO:0000256" key="1">
    <source>
        <dbReference type="SAM" id="MobiDB-lite"/>
    </source>
</evidence>
<comment type="caution">
    <text evidence="2">The sequence shown here is derived from an EMBL/GenBank/DDBJ whole genome shotgun (WGS) entry which is preliminary data.</text>
</comment>
<accession>A0A9X2HF89</accession>
<dbReference type="AlphaFoldDB" id="A0A9X2HF89"/>
<feature type="compositionally biased region" description="Low complexity" evidence="1">
    <location>
        <begin position="32"/>
        <end position="59"/>
    </location>
</feature>
<protein>
    <submittedName>
        <fullName evidence="2">Uncharacterized protein</fullName>
    </submittedName>
</protein>
<gene>
    <name evidence="2" type="ORF">NBM05_06585</name>
</gene>